<proteinExistence type="inferred from homology"/>
<evidence type="ECO:0000313" key="8">
    <source>
        <dbReference type="EMBL" id="KAG8567979.1"/>
    </source>
</evidence>
<feature type="transmembrane region" description="Helical" evidence="7">
    <location>
        <begin position="234"/>
        <end position="260"/>
    </location>
</feature>
<comment type="similarity">
    <text evidence="2 7">Belongs to the tetraspanin (TM4SF) family.</text>
</comment>
<keyword evidence="4 7" id="KW-1133">Transmembrane helix</keyword>
<feature type="transmembrane region" description="Helical" evidence="7">
    <location>
        <begin position="12"/>
        <end position="35"/>
    </location>
</feature>
<gene>
    <name evidence="8" type="ORF">GDO81_013852</name>
</gene>
<reference evidence="8" key="1">
    <citation type="thesis" date="2020" institute="ProQuest LLC" country="789 East Eisenhower Parkway, Ann Arbor, MI, USA">
        <title>Comparative Genomics and Chromosome Evolution.</title>
        <authorList>
            <person name="Mudd A.B."/>
        </authorList>
    </citation>
    <scope>NUCLEOTIDE SEQUENCE</scope>
    <source>
        <strain evidence="8">237g6f4</strain>
        <tissue evidence="8">Blood</tissue>
    </source>
</reference>
<dbReference type="SUPFAM" id="SSF48652">
    <property type="entry name" value="Tetraspanin"/>
    <property type="match status" value="1"/>
</dbReference>
<dbReference type="Pfam" id="PF00335">
    <property type="entry name" value="Tetraspanin"/>
    <property type="match status" value="1"/>
</dbReference>
<comment type="caution">
    <text evidence="8">The sequence shown here is derived from an EMBL/GenBank/DDBJ whole genome shotgun (WGS) entry which is preliminary data.</text>
</comment>
<evidence type="ECO:0000256" key="3">
    <source>
        <dbReference type="ARBA" id="ARBA00022692"/>
    </source>
</evidence>
<evidence type="ECO:0000313" key="9">
    <source>
        <dbReference type="Proteomes" id="UP000824782"/>
    </source>
</evidence>
<accession>A0AAV7B629</accession>
<dbReference type="PANTHER" id="PTHR19282">
    <property type="entry name" value="TETRASPANIN"/>
    <property type="match status" value="1"/>
</dbReference>
<dbReference type="InterPro" id="IPR018503">
    <property type="entry name" value="Tetraspanin_CS"/>
</dbReference>
<dbReference type="EMBL" id="WNYA01000006">
    <property type="protein sequence ID" value="KAG8567979.1"/>
    <property type="molecule type" value="Genomic_DNA"/>
</dbReference>
<evidence type="ECO:0000256" key="1">
    <source>
        <dbReference type="ARBA" id="ARBA00004141"/>
    </source>
</evidence>
<evidence type="ECO:0000256" key="5">
    <source>
        <dbReference type="ARBA" id="ARBA00023136"/>
    </source>
</evidence>
<feature type="transmembrane region" description="Helical" evidence="7">
    <location>
        <begin position="88"/>
        <end position="108"/>
    </location>
</feature>
<dbReference type="InterPro" id="IPR000301">
    <property type="entry name" value="Tetraspanin_animals"/>
</dbReference>
<evidence type="ECO:0000256" key="7">
    <source>
        <dbReference type="RuleBase" id="RU361218"/>
    </source>
</evidence>
<keyword evidence="6" id="KW-0325">Glycoprotein</keyword>
<dbReference type="InterPro" id="IPR018499">
    <property type="entry name" value="Tetraspanin/Peripherin"/>
</dbReference>
<comment type="subcellular location">
    <subcellularLocation>
        <location evidence="1 7">Membrane</location>
        <topology evidence="1 7">Multi-pass membrane protein</topology>
    </subcellularLocation>
</comment>
<sequence>MAMKGCLSVTKYFLFVFNLFFFVLGGVLLCFGLWILFDRSSFASMIGSSTPTLKIWSYVLSGVGILTMLLGFLGCLGSLKEIKCLLGFYFAFLLLLFAAQITVGVLVYTQRSSLNAAVGKYVENIIKNYGIVTNQTELQEGLDFAQEQMSCCGWIAPEDWRRNQKISENSSVNLYPCSCRNLSSYHSNSNINGTGNDTDTSEPLPEQRSGFCTTTSRDNWPVYKTGCMNSIQTFIMNNFICIIGVCIGIALLEVSIITFLGRSLCRLFTRTWCSHFNLLSSCSVHLFWT</sequence>
<dbReference type="GO" id="GO:0005886">
    <property type="term" value="C:plasma membrane"/>
    <property type="evidence" value="ECO:0007669"/>
    <property type="project" value="TreeGrafter"/>
</dbReference>
<dbReference type="AlphaFoldDB" id="A0AAV7B629"/>
<keyword evidence="5 7" id="KW-0472">Membrane</keyword>
<keyword evidence="9" id="KW-1185">Reference proteome</keyword>
<protein>
    <recommendedName>
        <fullName evidence="7">Tetraspanin</fullName>
    </recommendedName>
</protein>
<organism evidence="8 9">
    <name type="scientific">Engystomops pustulosus</name>
    <name type="common">Tungara frog</name>
    <name type="synonym">Physalaemus pustulosus</name>
    <dbReference type="NCBI Taxonomy" id="76066"/>
    <lineage>
        <taxon>Eukaryota</taxon>
        <taxon>Metazoa</taxon>
        <taxon>Chordata</taxon>
        <taxon>Craniata</taxon>
        <taxon>Vertebrata</taxon>
        <taxon>Euteleostomi</taxon>
        <taxon>Amphibia</taxon>
        <taxon>Batrachia</taxon>
        <taxon>Anura</taxon>
        <taxon>Neobatrachia</taxon>
        <taxon>Hyloidea</taxon>
        <taxon>Leptodactylidae</taxon>
        <taxon>Leiuperinae</taxon>
        <taxon>Engystomops</taxon>
    </lineage>
</organism>
<dbReference type="PRINTS" id="PR00259">
    <property type="entry name" value="TMFOUR"/>
</dbReference>
<dbReference type="Proteomes" id="UP000824782">
    <property type="component" value="Unassembled WGS sequence"/>
</dbReference>
<dbReference type="InterPro" id="IPR008952">
    <property type="entry name" value="Tetraspanin_EC2_sf"/>
</dbReference>
<evidence type="ECO:0000256" key="6">
    <source>
        <dbReference type="ARBA" id="ARBA00023180"/>
    </source>
</evidence>
<dbReference type="PROSITE" id="PS00421">
    <property type="entry name" value="TM4_1"/>
    <property type="match status" value="1"/>
</dbReference>
<name>A0AAV7B629_ENGPU</name>
<evidence type="ECO:0000256" key="4">
    <source>
        <dbReference type="ARBA" id="ARBA00022989"/>
    </source>
</evidence>
<evidence type="ECO:0000256" key="2">
    <source>
        <dbReference type="ARBA" id="ARBA00006840"/>
    </source>
</evidence>
<dbReference type="PIRSF" id="PIRSF002419">
    <property type="entry name" value="Tetraspanin"/>
    <property type="match status" value="1"/>
</dbReference>
<dbReference type="Gene3D" id="1.10.1450.10">
    <property type="entry name" value="Tetraspanin"/>
    <property type="match status" value="1"/>
</dbReference>
<keyword evidence="3 7" id="KW-0812">Transmembrane</keyword>
<feature type="transmembrane region" description="Helical" evidence="7">
    <location>
        <begin position="55"/>
        <end position="76"/>
    </location>
</feature>
<dbReference type="PANTHER" id="PTHR19282:SF263">
    <property type="entry name" value="LEUKOCYTE ANTIGEN CD37"/>
    <property type="match status" value="1"/>
</dbReference>